<dbReference type="PANTHER" id="PTHR48219:SF2">
    <property type="entry name" value="VACUOLAR PROTEIN SORTING-ASSOCIATED PROTEIN 62"/>
    <property type="match status" value="1"/>
</dbReference>
<dbReference type="InterPro" id="IPR009291">
    <property type="entry name" value="Vps62"/>
</dbReference>
<dbReference type="OrthoDB" id="428159at2759"/>
<organism evidence="1 2">
    <name type="scientific">Sclerotinia trifoliorum</name>
    <dbReference type="NCBI Taxonomy" id="28548"/>
    <lineage>
        <taxon>Eukaryota</taxon>
        <taxon>Fungi</taxon>
        <taxon>Dikarya</taxon>
        <taxon>Ascomycota</taxon>
        <taxon>Pezizomycotina</taxon>
        <taxon>Leotiomycetes</taxon>
        <taxon>Helotiales</taxon>
        <taxon>Sclerotiniaceae</taxon>
        <taxon>Sclerotinia</taxon>
    </lineage>
</organism>
<dbReference type="Gene3D" id="2.170.15.10">
    <property type="entry name" value="Proaerolysin, chain A, domain 3"/>
    <property type="match status" value="1"/>
</dbReference>
<keyword evidence="2" id="KW-1185">Reference proteome</keyword>
<name>A0A8H2VQP6_9HELO</name>
<dbReference type="Pfam" id="PF06101">
    <property type="entry name" value="Vps62"/>
    <property type="match status" value="1"/>
</dbReference>
<sequence length="406" mass="44511">MSFKTYDYGDLRVTLTNQLEWLYDDAGSGVGTSAGFYQPRPQGNMCALGSIGHPSHEIIDRKRAVLLVGPNPNTSPSMPAVKRPTGYTEIWNDRGSGGKHDGSVWRPIAPSGYSSCGDVVNGSYSAPSTDRIWCLRNDLVKPAAYQAAQFWDRFGLAPGGRLNRMMFVNVVANPVGFNGSEKIPLSAGTFRAYREINTDTRNEIAFVPLLTVKNNFQPFGTIAPSITPSTIPSQGEQFQSKEQCRVLLPFTAFFPATHQRSLELIQDPFISISRSIAWYVEGVWVNNGSGPFNREKVMKCGISKTQSQEMSHSVGVEISATAGIGCIESSIKLNYQFTSTTSSSFTEYKEQEVTEKFEVPAKHATVLFSKHVKITASRGSVPQYAEILGEVEMTANDDVHFSGCAL</sequence>
<dbReference type="SUPFAM" id="SSF56973">
    <property type="entry name" value="Aerolisin/ETX pore-forming domain"/>
    <property type="match status" value="1"/>
</dbReference>
<evidence type="ECO:0000313" key="1">
    <source>
        <dbReference type="EMBL" id="CAD6442948.1"/>
    </source>
</evidence>
<accession>A0A8H2VQP6</accession>
<comment type="caution">
    <text evidence="1">The sequence shown here is derived from an EMBL/GenBank/DDBJ whole genome shotgun (WGS) entry which is preliminary data.</text>
</comment>
<dbReference type="EMBL" id="CAJHIA010000009">
    <property type="protein sequence ID" value="CAD6442948.1"/>
    <property type="molecule type" value="Genomic_DNA"/>
</dbReference>
<evidence type="ECO:0000313" key="2">
    <source>
        <dbReference type="Proteomes" id="UP000624404"/>
    </source>
</evidence>
<gene>
    <name evidence="1" type="ORF">SCLTRI_LOCUS2740</name>
</gene>
<dbReference type="PANTHER" id="PTHR48219">
    <property type="entry name" value="VACUOLAR PROTEIN SORTING-ASSOCIATED PROTEIN 62-RELATED"/>
    <property type="match status" value="1"/>
</dbReference>
<dbReference type="AlphaFoldDB" id="A0A8H2VQP6"/>
<protein>
    <submittedName>
        <fullName evidence="1">F17e9c1e-9e17-452f-9682-3d312176324e</fullName>
    </submittedName>
</protein>
<proteinExistence type="predicted"/>
<reference evidence="1" key="1">
    <citation type="submission" date="2020-10" db="EMBL/GenBank/DDBJ databases">
        <authorList>
            <person name="Kusch S."/>
        </authorList>
    </citation>
    <scope>NUCLEOTIDE SEQUENCE</scope>
    <source>
        <strain evidence="1">SwB9</strain>
    </source>
</reference>
<dbReference type="Proteomes" id="UP000624404">
    <property type="component" value="Unassembled WGS sequence"/>
</dbReference>